<dbReference type="InterPro" id="IPR008254">
    <property type="entry name" value="Flavodoxin/NO_synth"/>
</dbReference>
<dbReference type="SUPFAM" id="SSF63380">
    <property type="entry name" value="Riboflavin synthase domain-like"/>
    <property type="match status" value="1"/>
</dbReference>
<dbReference type="Pfam" id="PF00175">
    <property type="entry name" value="NAD_binding_1"/>
    <property type="match status" value="1"/>
</dbReference>
<dbReference type="CDD" id="cd06204">
    <property type="entry name" value="CYPOR"/>
    <property type="match status" value="1"/>
</dbReference>
<evidence type="ECO:0000256" key="4">
    <source>
        <dbReference type="ARBA" id="ARBA00022824"/>
    </source>
</evidence>
<comment type="function">
    <text evidence="10">This enzyme is required for electron transfer from NADP to cytochrome P450 in microsomes. It can also provide electron transfer to heme oxygenase and cytochrome B5.</text>
</comment>
<dbReference type="GO" id="GO:0005789">
    <property type="term" value="C:endoplasmic reticulum membrane"/>
    <property type="evidence" value="ECO:0007669"/>
    <property type="project" value="UniProtKB-SubCell"/>
</dbReference>
<dbReference type="SUPFAM" id="SSF52218">
    <property type="entry name" value="Flavoproteins"/>
    <property type="match status" value="1"/>
</dbReference>
<dbReference type="InterPro" id="IPR039261">
    <property type="entry name" value="FNR_nucleotide-bd"/>
</dbReference>
<accession>A0A0D6QZT0</accession>
<dbReference type="Pfam" id="PF00258">
    <property type="entry name" value="Flavodoxin_1"/>
    <property type="match status" value="1"/>
</dbReference>
<comment type="cofactor">
    <cofactor evidence="10">
        <name>FMN</name>
        <dbReference type="ChEBI" id="CHEBI:58210"/>
    </cofactor>
    <text evidence="10">Binds 1 FMN per monomer.</text>
</comment>
<feature type="binding site" evidence="10">
    <location>
        <begin position="498"/>
        <end position="501"/>
    </location>
    <ligand>
        <name>FAD</name>
        <dbReference type="ChEBI" id="CHEBI:57692"/>
    </ligand>
</feature>
<dbReference type="InterPro" id="IPR003097">
    <property type="entry name" value="CysJ-like_FAD-binding"/>
</dbReference>
<evidence type="ECO:0000256" key="1">
    <source>
        <dbReference type="ARBA" id="ARBA00022630"/>
    </source>
</evidence>
<evidence type="ECO:0000259" key="12">
    <source>
        <dbReference type="PROSITE" id="PS50902"/>
    </source>
</evidence>
<dbReference type="Pfam" id="PF00667">
    <property type="entry name" value="FAD_binding_1"/>
    <property type="match status" value="1"/>
</dbReference>
<keyword evidence="8 10" id="KW-0560">Oxidoreductase</keyword>
<evidence type="ECO:0000256" key="7">
    <source>
        <dbReference type="ARBA" id="ARBA00022989"/>
    </source>
</evidence>
<feature type="binding site" evidence="10">
    <location>
        <begin position="116"/>
        <end position="121"/>
    </location>
    <ligand>
        <name>FMN</name>
        <dbReference type="ChEBI" id="CHEBI:58210"/>
    </ligand>
</feature>
<keyword evidence="9 10" id="KW-0472">Membrane</keyword>
<comment type="similarity">
    <text evidence="10">Belongs to the NADPH--cytochrome P450 reductase family.</text>
</comment>
<sequence>MGGVLSLNSSSLESALEPTTVYDKSQLVKLWTLFSGGNKAEFGAFGAQRFDPFTFPASVFVLGFTVLLGVIVALFLLRRSRSGSKNVEVKGKSGKVEVPKNEPNDERKRVAVFFGTQTGTAERFAQAIAEEGKVRYNGKVVFEAVDLDNYAEDDDEYEEKLSQEKFSIFAISTYGDGEPPDNAVRFYKWITLEGGKENRLSELTYAVFGLGNRQYEHFNKMGLAVDELLANQGAKRLLPCGLGDDDKMIEDDFTAWKEQLWPELDSLLIGEDDEPLSTTPYMAVIPEYHLVIHDQDTVVEKSYVAKTNREVLHDVQNPYRATVALRKELHMPLSDRSCTHLEFDITESGLIYEAGDHVGVYAENTLETIETAASLLGHPLDMIISLHKETETGDPVAGASSLPAPFPGPCTLQTALARYADMLNPPRKGSLSALAAYASDLKEAERLKYLSSPAGKDEYSEWILSCQRSLLEVLAEFPSVKVPLGVFFGAIAPRLQPRFYSISSAPSFAPNRVHVTCALVHGPSPTGRIHQGVCSTWMKNSIPYTESTDDCSWAPIFIRKSNFKLPSDPAIPIIMVGPGTGIAPFRGFLQERAALQRSGLQLGTALLFFGSRNRKMDFIYEEELNQYVEQGVLSRLDVAFSREGPQKEYVQHKILKEASYVWQLISQGGYFYVCGDAKGMARDVHQALLNIIQEQESVDAREAESMLKKLQTEGRYLRDVW</sequence>
<dbReference type="InterPro" id="IPR001433">
    <property type="entry name" value="OxRdtase_FAD/NAD-bd"/>
</dbReference>
<dbReference type="PRINTS" id="PR00369">
    <property type="entry name" value="FLAVODOXIN"/>
</dbReference>
<keyword evidence="6 10" id="KW-0521">NADP</keyword>
<evidence type="ECO:0000256" key="9">
    <source>
        <dbReference type="ARBA" id="ARBA00023136"/>
    </source>
</evidence>
<dbReference type="InterPro" id="IPR023208">
    <property type="entry name" value="P450R"/>
</dbReference>
<evidence type="ECO:0000256" key="10">
    <source>
        <dbReference type="HAMAP-Rule" id="MF_03212"/>
    </source>
</evidence>
<evidence type="ECO:0000256" key="8">
    <source>
        <dbReference type="ARBA" id="ARBA00023002"/>
    </source>
</evidence>
<dbReference type="PANTHER" id="PTHR19384:SF17">
    <property type="entry name" value="NADPH--CYTOCHROME P450 REDUCTASE"/>
    <property type="match status" value="1"/>
</dbReference>
<evidence type="ECO:0000256" key="5">
    <source>
        <dbReference type="ARBA" id="ARBA00022827"/>
    </source>
</evidence>
<dbReference type="Gene3D" id="3.40.50.80">
    <property type="entry name" value="Nucleotide-binding domain of ferredoxin-NADP reductase (FNR) module"/>
    <property type="match status" value="1"/>
</dbReference>
<comment type="catalytic activity">
    <reaction evidence="10 11">
        <text>2 oxidized [cytochrome P450] + NADPH = 2 reduced [cytochrome P450] + NADP(+) + H(+)</text>
        <dbReference type="Rhea" id="RHEA:24040"/>
        <dbReference type="Rhea" id="RHEA-COMP:14627"/>
        <dbReference type="Rhea" id="RHEA-COMP:14628"/>
        <dbReference type="ChEBI" id="CHEBI:15378"/>
        <dbReference type="ChEBI" id="CHEBI:55376"/>
        <dbReference type="ChEBI" id="CHEBI:57783"/>
        <dbReference type="ChEBI" id="CHEBI:58349"/>
        <dbReference type="ChEBI" id="CHEBI:60344"/>
        <dbReference type="EC" id="1.6.2.4"/>
    </reaction>
</comment>
<dbReference type="InterPro" id="IPR017938">
    <property type="entry name" value="Riboflavin_synthase-like_b-brl"/>
</dbReference>
<dbReference type="EC" id="1.6.2.4" evidence="10 11"/>
<feature type="binding site" evidence="10">
    <location>
        <position position="336"/>
    </location>
    <ligand>
        <name>NADP(+)</name>
        <dbReference type="ChEBI" id="CHEBI:58349"/>
    </ligand>
</feature>
<dbReference type="GO" id="GO:0005829">
    <property type="term" value="C:cytosol"/>
    <property type="evidence" value="ECO:0007669"/>
    <property type="project" value="TreeGrafter"/>
</dbReference>
<feature type="domain" description="Flavodoxin-like" evidence="12">
    <location>
        <begin position="110"/>
        <end position="261"/>
    </location>
</feature>
<evidence type="ECO:0000256" key="3">
    <source>
        <dbReference type="ARBA" id="ARBA00022692"/>
    </source>
</evidence>
<dbReference type="InterPro" id="IPR029039">
    <property type="entry name" value="Flavoprotein-like_sf"/>
</dbReference>
<name>A0A0D6QZT0_ARACU</name>
<dbReference type="PROSITE" id="PS50902">
    <property type="entry name" value="FLAVODOXIN_LIKE"/>
    <property type="match status" value="1"/>
</dbReference>
<feature type="binding site" evidence="10">
    <location>
        <position position="721"/>
    </location>
    <ligand>
        <name>FAD</name>
        <dbReference type="ChEBI" id="CHEBI:57692"/>
    </ligand>
</feature>
<keyword evidence="2 10" id="KW-0288">FMN</keyword>
<keyword evidence="1 10" id="KW-0285">Flavoprotein</keyword>
<feature type="binding site" evidence="10">
    <location>
        <begin position="532"/>
        <end position="535"/>
    </location>
    <ligand>
        <name>FAD</name>
        <dbReference type="ChEBI" id="CHEBI:57692"/>
    </ligand>
</feature>
<dbReference type="EMBL" id="GCKF01039096">
    <property type="protein sequence ID" value="JAG95946.1"/>
    <property type="molecule type" value="Transcribed_RNA"/>
</dbReference>
<feature type="binding site" evidence="10">
    <location>
        <begin position="172"/>
        <end position="175"/>
    </location>
    <ligand>
        <name>FMN</name>
        <dbReference type="ChEBI" id="CHEBI:58210"/>
    </ligand>
</feature>
<dbReference type="InterPro" id="IPR001094">
    <property type="entry name" value="Flavdoxin-like"/>
</dbReference>
<dbReference type="GO" id="GO:0003958">
    <property type="term" value="F:NADPH-hemoprotein reductase activity"/>
    <property type="evidence" value="ECO:0007669"/>
    <property type="project" value="UniProtKB-UniRule"/>
</dbReference>
<feature type="binding site" evidence="10">
    <location>
        <position position="245"/>
    </location>
    <ligand>
        <name>FMN</name>
        <dbReference type="ChEBI" id="CHEBI:58210"/>
    </ligand>
</feature>
<keyword evidence="4 10" id="KW-0256">Endoplasmic reticulum</keyword>
<dbReference type="GO" id="GO:0010181">
    <property type="term" value="F:FMN binding"/>
    <property type="evidence" value="ECO:0007669"/>
    <property type="project" value="UniProtKB-UniRule"/>
</dbReference>
<evidence type="ECO:0000259" key="13">
    <source>
        <dbReference type="PROSITE" id="PS51384"/>
    </source>
</evidence>
<feature type="domain" description="FAD-binding FR-type" evidence="13">
    <location>
        <begin position="316"/>
        <end position="566"/>
    </location>
</feature>
<comment type="similarity">
    <text evidence="10 11">In the C-terminal section; belongs to the flavoprotein pyridine nucleotide cytochrome reductase family.</text>
</comment>
<dbReference type="PROSITE" id="PS51384">
    <property type="entry name" value="FAD_FR"/>
    <property type="match status" value="1"/>
</dbReference>
<dbReference type="AlphaFoldDB" id="A0A0D6QZT0"/>
<evidence type="ECO:0000256" key="2">
    <source>
        <dbReference type="ARBA" id="ARBA00022643"/>
    </source>
</evidence>
<comment type="caution">
    <text evidence="10">Lacks conserved residue(s) required for the propagation of feature annotation.</text>
</comment>
<keyword evidence="7 10" id="KW-1133">Transmembrane helix</keyword>
<feature type="binding site" evidence="10">
    <location>
        <position position="580"/>
    </location>
    <ligand>
        <name>NADP(+)</name>
        <dbReference type="ChEBI" id="CHEBI:58349"/>
    </ligand>
</feature>
<feature type="binding site" evidence="10">
    <location>
        <begin position="641"/>
        <end position="642"/>
    </location>
    <ligand>
        <name>NADP(+)</name>
        <dbReference type="ChEBI" id="CHEBI:58349"/>
    </ligand>
</feature>
<evidence type="ECO:0000313" key="14">
    <source>
        <dbReference type="EMBL" id="JAG95946.1"/>
    </source>
</evidence>
<dbReference type="HAMAP" id="MF_03212">
    <property type="entry name" value="NCPR"/>
    <property type="match status" value="1"/>
</dbReference>
<reference evidence="14" key="1">
    <citation type="submission" date="2015-03" db="EMBL/GenBank/DDBJ databases">
        <title>A transcriptome of Araucaria cunninghamii, an australian fine timber species.</title>
        <authorList>
            <person name="Jing Yi C.J.Y."/>
            <person name="Yin San L.Y.S."/>
            <person name="Abdul Karim S.S."/>
            <person name="Wan Azmi N.N."/>
            <person name="Hercus R.R."/>
            <person name="Croft L.L."/>
        </authorList>
    </citation>
    <scope>NUCLEOTIDE SEQUENCE</scope>
    <source>
        <strain evidence="14">MI0301</strain>
        <tissue evidence="14">Leaf</tissue>
    </source>
</reference>
<comment type="similarity">
    <text evidence="10">In the N-terminal section; belongs to the flavodoxin family.</text>
</comment>
<dbReference type="GO" id="GO:0050660">
    <property type="term" value="F:flavin adenine dinucleotide binding"/>
    <property type="evidence" value="ECO:0007669"/>
    <property type="project" value="UniProtKB-UniRule"/>
</dbReference>
<dbReference type="FunFam" id="3.40.50.80:FF:000001">
    <property type="entry name" value="NADPH--cytochrome P450 reductase 1"/>
    <property type="match status" value="1"/>
</dbReference>
<evidence type="ECO:0000256" key="6">
    <source>
        <dbReference type="ARBA" id="ARBA00022857"/>
    </source>
</evidence>
<dbReference type="SUPFAM" id="SSF52343">
    <property type="entry name" value="Ferredoxin reductase-like, C-terminal NADP-linked domain"/>
    <property type="match status" value="1"/>
</dbReference>
<comment type="subcellular location">
    <subcellularLocation>
        <location evidence="10">Endoplasmic reticulum membrane</location>
        <topology evidence="10">Single-pass membrane protein</topology>
        <orientation evidence="10">Cytoplasmic side</orientation>
    </subcellularLocation>
</comment>
<evidence type="ECO:0000256" key="11">
    <source>
        <dbReference type="PIRNR" id="PIRNR000208"/>
    </source>
</evidence>
<dbReference type="PANTHER" id="PTHR19384">
    <property type="entry name" value="NITRIC OXIDE SYNTHASE-RELATED"/>
    <property type="match status" value="1"/>
</dbReference>
<feature type="binding site" evidence="10">
    <location>
        <begin position="647"/>
        <end position="651"/>
    </location>
    <ligand>
        <name>NADP(+)</name>
        <dbReference type="ChEBI" id="CHEBI:58349"/>
    </ligand>
</feature>
<dbReference type="InterPro" id="IPR023173">
    <property type="entry name" value="NADPH_Cyt_P450_Rdtase_alpha"/>
</dbReference>
<dbReference type="Gene3D" id="2.40.30.10">
    <property type="entry name" value="Translation factors"/>
    <property type="match status" value="1"/>
</dbReference>
<proteinExistence type="inferred from homology"/>
<dbReference type="Gene3D" id="3.40.50.360">
    <property type="match status" value="1"/>
</dbReference>
<dbReference type="GO" id="GO:0050661">
    <property type="term" value="F:NADP binding"/>
    <property type="evidence" value="ECO:0007669"/>
    <property type="project" value="UniProtKB-UniRule"/>
</dbReference>
<feature type="binding site" evidence="10">
    <location>
        <begin position="210"/>
        <end position="219"/>
    </location>
    <ligand>
        <name>FMN</name>
        <dbReference type="ChEBI" id="CHEBI:58210"/>
    </ligand>
</feature>
<protein>
    <recommendedName>
        <fullName evidence="10 11">NADPH--cytochrome P450 reductase</fullName>
        <shortName evidence="10">CPR</shortName>
        <shortName evidence="10">P450R</shortName>
        <ecNumber evidence="10 11">1.6.2.4</ecNumber>
    </recommendedName>
</protein>
<dbReference type="Gene3D" id="1.20.990.10">
    <property type="entry name" value="NADPH-cytochrome p450 Reductase, Chain A, domain 3"/>
    <property type="match status" value="1"/>
</dbReference>
<keyword evidence="5 10" id="KW-0274">FAD</keyword>
<feature type="binding site" evidence="10">
    <location>
        <position position="683"/>
    </location>
    <ligand>
        <name>NADP(+)</name>
        <dbReference type="ChEBI" id="CHEBI:58349"/>
    </ligand>
</feature>
<keyword evidence="3 10" id="KW-0812">Transmembrane</keyword>
<dbReference type="PRINTS" id="PR00371">
    <property type="entry name" value="FPNCR"/>
</dbReference>
<dbReference type="InterPro" id="IPR017927">
    <property type="entry name" value="FAD-bd_FR_type"/>
</dbReference>
<comment type="cofactor">
    <cofactor evidence="10">
        <name>FAD</name>
        <dbReference type="ChEBI" id="CHEBI:57692"/>
    </cofactor>
    <text evidence="10">Binds 1 FAD per monomer.</text>
</comment>
<feature type="binding site" evidence="10">
    <location>
        <begin position="516"/>
        <end position="518"/>
    </location>
    <ligand>
        <name>FAD</name>
        <dbReference type="ChEBI" id="CHEBI:57692"/>
    </ligand>
</feature>
<dbReference type="PIRSF" id="PIRSF000208">
    <property type="entry name" value="P450R"/>
    <property type="match status" value="1"/>
</dbReference>
<organism evidence="14">
    <name type="scientific">Araucaria cunninghamii</name>
    <name type="common">Hoop pine</name>
    <name type="synonym">Moreton Bay pine</name>
    <dbReference type="NCBI Taxonomy" id="56994"/>
    <lineage>
        <taxon>Eukaryota</taxon>
        <taxon>Viridiplantae</taxon>
        <taxon>Streptophyta</taxon>
        <taxon>Embryophyta</taxon>
        <taxon>Tracheophyta</taxon>
        <taxon>Spermatophyta</taxon>
        <taxon>Pinopsida</taxon>
        <taxon>Pinidae</taxon>
        <taxon>Conifers II</taxon>
        <taxon>Araucariales</taxon>
        <taxon>Araucariaceae</taxon>
        <taxon>Araucaria</taxon>
    </lineage>
</organism>
<feature type="transmembrane region" description="Helical" evidence="10">
    <location>
        <begin position="55"/>
        <end position="77"/>
    </location>
</feature>
<dbReference type="InterPro" id="IPR001709">
    <property type="entry name" value="Flavoprot_Pyr_Nucl_cyt_Rdtase"/>
</dbReference>